<accession>A0A7S3QJT0</accession>
<evidence type="ECO:0000256" key="1">
    <source>
        <dbReference type="SAM" id="SignalP"/>
    </source>
</evidence>
<dbReference type="PANTHER" id="PTHR13271:SF137">
    <property type="entry name" value="SET DOMAIN-CONTAINING PROTEIN"/>
    <property type="match status" value="1"/>
</dbReference>
<dbReference type="InterPro" id="IPR050600">
    <property type="entry name" value="SETD3_SETD6_MTase"/>
</dbReference>
<dbReference type="GO" id="GO:0016279">
    <property type="term" value="F:protein-lysine N-methyltransferase activity"/>
    <property type="evidence" value="ECO:0007669"/>
    <property type="project" value="TreeGrafter"/>
</dbReference>
<name>A0A7S3QJT0_9STRA</name>
<dbReference type="AlphaFoldDB" id="A0A7S3QJT0"/>
<dbReference type="InterPro" id="IPR046341">
    <property type="entry name" value="SET_dom_sf"/>
</dbReference>
<organism evidence="2">
    <name type="scientific">Chaetoceros debilis</name>
    <dbReference type="NCBI Taxonomy" id="122233"/>
    <lineage>
        <taxon>Eukaryota</taxon>
        <taxon>Sar</taxon>
        <taxon>Stramenopiles</taxon>
        <taxon>Ochrophyta</taxon>
        <taxon>Bacillariophyta</taxon>
        <taxon>Coscinodiscophyceae</taxon>
        <taxon>Chaetocerotophycidae</taxon>
        <taxon>Chaetocerotales</taxon>
        <taxon>Chaetocerotaceae</taxon>
        <taxon>Chaetoceros</taxon>
    </lineage>
</organism>
<keyword evidence="1" id="KW-0732">Signal</keyword>
<evidence type="ECO:0000313" key="2">
    <source>
        <dbReference type="EMBL" id="CAE0479029.1"/>
    </source>
</evidence>
<dbReference type="PANTHER" id="PTHR13271">
    <property type="entry name" value="UNCHARACTERIZED PUTATIVE METHYLTRANSFERASE"/>
    <property type="match status" value="1"/>
</dbReference>
<reference evidence="2" key="1">
    <citation type="submission" date="2021-01" db="EMBL/GenBank/DDBJ databases">
        <authorList>
            <person name="Corre E."/>
            <person name="Pelletier E."/>
            <person name="Niang G."/>
            <person name="Scheremetjew M."/>
            <person name="Finn R."/>
            <person name="Kale V."/>
            <person name="Holt S."/>
            <person name="Cochrane G."/>
            <person name="Meng A."/>
            <person name="Brown T."/>
            <person name="Cohen L."/>
        </authorList>
    </citation>
    <scope>NUCLEOTIDE SEQUENCE</scope>
    <source>
        <strain evidence="2">MM31A-1</strain>
    </source>
</reference>
<dbReference type="EMBL" id="HBIO01031156">
    <property type="protein sequence ID" value="CAE0479029.1"/>
    <property type="molecule type" value="Transcribed_RNA"/>
</dbReference>
<dbReference type="Gene3D" id="3.90.1410.10">
    <property type="entry name" value="set domain protein methyltransferase, domain 1"/>
    <property type="match status" value="1"/>
</dbReference>
<dbReference type="CDD" id="cd10527">
    <property type="entry name" value="SET_LSMT"/>
    <property type="match status" value="1"/>
</dbReference>
<dbReference type="SUPFAM" id="SSF82199">
    <property type="entry name" value="SET domain"/>
    <property type="match status" value="1"/>
</dbReference>
<proteinExistence type="predicted"/>
<feature type="chain" id="PRO_5030789837" description="SET domain-containing protein" evidence="1">
    <location>
        <begin position="25"/>
        <end position="481"/>
    </location>
</feature>
<sequence length="481" mass="55171">MGSNNQRSAILILLHCLVAKVTTAFVLQSTLMAGKFHQGHRDLLKENILNASSDVTDQRDISLLEEWANNNDITVSPAISLSAESGGNFGITLQKSSKELQTVLSVPKKVVLDSEYIRREWIDYVTPAMEFIERSGLNDSALNFLLMAKILKEYSLGEESRWYSWISSLPETFDTGVCMNEVEMDCLPPFALAIANFEDQQLEIFRQAFEMVKKTDLFSDCDTVFDDKTTKWAFNVVTTRSWRYQQDDNDNDMIRPIMVPFGDMFNHKEPPNVVVRDADNFDAVEFVLAKDVELDESKGEECDLFLSYGLTNPHRFLGVFGFVDETMPEVFCQVLFNNPTPELIRLGCNDRSKMVYRTTDGGISTAVWDCILHTLLAQVPFEQDEFYTAHIEKDIAKKAEFHTKYALEESLTLRNHVEGTANELKELLDKIDALGDYDKDEHPRLELIKRHNEFLYRVFHDLVLARIDQRAQIEVIKRRGQ</sequence>
<protein>
    <recommendedName>
        <fullName evidence="3">SET domain-containing protein</fullName>
    </recommendedName>
</protein>
<evidence type="ECO:0008006" key="3">
    <source>
        <dbReference type="Google" id="ProtNLM"/>
    </source>
</evidence>
<feature type="signal peptide" evidence="1">
    <location>
        <begin position="1"/>
        <end position="24"/>
    </location>
</feature>
<gene>
    <name evidence="2" type="ORF">CDEB00056_LOCUS23882</name>
</gene>